<feature type="domain" description="TIR" evidence="5">
    <location>
        <begin position="21"/>
        <end position="185"/>
    </location>
</feature>
<dbReference type="InterPro" id="IPR000157">
    <property type="entry name" value="TIR_dom"/>
</dbReference>
<dbReference type="Gene3D" id="1.10.8.430">
    <property type="entry name" value="Helical domain of apoptotic protease-activating factors"/>
    <property type="match status" value="1"/>
</dbReference>
<accession>A0ABD3L724</accession>
<sequence>MERLGGESPHHDGQSSSSSIKDYEVFLNFRGPDTRLTITDSLYATMIRAGIRVFKDDEELRVGEEIGGELLRAIANSKIYIPIFSKDYASSKWCLQELAYMVGCRKSDEKAILPIFYEAEASDVKLKTGSYGKALREHERDSGEDATKQWEEALKEVAQIKGWNLKDHGQDKLIALVVEEVLNKLRSTQRNWHDDLVGIHDQMEAVMDLLGQGTSGVRFVVIYGMGGIGKTTLAKAIFKCISSQFQCSSFLLDIRANSIVDLQKKLLCDILDIRDPKVIDSDEGMNMIKERLKDKKVIIVLDDMDKREQLMKLAGKSSWFGSGSRIIITTRNTYFLAPETNPLDDNIVPVRHQDFFFYEMKEMQFDHALQLFSKHSFQRDSPLHDYNSISNEIVKITGGLPLALEVIGSLLHSKSKITWKDTLKKLKKVPNQDVQKKLLISYEELEYEQQQIFLDVACYCIGEERIPTYYMWKACDFFPKTGLRVLVHLSLIKFIEDDRLWMHDQLRDLGREIVRQECFQFPGNRSKLWCPTVGLDGTDNIVALKLIRLANVHDFTSSEFSRLRNLRFLELDGGNFVGNFESLLSKLTWLSWHHCPSELHAIGLRLRNLAVLKLSESTITEDWNGWSSCMVNDNLKVIYLTRCTYLKRTPDFSKCVNLKKLILKDCIRLEEIDSSINQLGRLKYLEIGKEGWASWMSSSVCFVEVKSSRDHFTIPRLLDSIGGLKSLSMLKLENQGGVSGLQHSIGELLGLKDLSLRGCPDLEKLSNSIGELRSLLYLDLSYTRISGLPDSIGRLESLLKLNISETLITELPNSIGNLRRLKFMSLDGTKIRELPKSIWTLENLEELIARRCANLKGEIPSEIVGLIQLKVLNLSQSKVCRLPMTINQLYSLRELVLSDCKWFQLLPDLPTSLTRLELSSSSLQAIPDLSNLGNLLHLDISDCSFKFGSLTYAQGRIPHLNLEWLGRVHKLQTLRLVLSDSNLPPIDLSSLSQLWSLEITCTDPRSLTALPSSLEILSLQDVKTPLEWPMFSNLGNLSEFKLSRCLLREIEFGDVLGQLENLQRLQVRECKQLVRLSNISSLKELRVLSVEYCPQLTGIESQPSPVGDCSSTERPIPDALKLEKLQSLRVYYCHSLQKLPAITNACDVDVIPRKLVERPGRGSVLADGCSVTKHVEEEEEEESKTYKRRAIGETGPSTGTTTPGSPTPALKSTKR</sequence>
<gene>
    <name evidence="6" type="ORF">ACJRO7_016342</name>
</gene>
<evidence type="ECO:0000313" key="6">
    <source>
        <dbReference type="EMBL" id="KAL3747534.1"/>
    </source>
</evidence>
<dbReference type="FunFam" id="3.40.50.10140:FF:000007">
    <property type="entry name" value="Disease resistance protein (TIR-NBS-LRR class)"/>
    <property type="match status" value="1"/>
</dbReference>
<evidence type="ECO:0000313" key="7">
    <source>
        <dbReference type="Proteomes" id="UP001634007"/>
    </source>
</evidence>
<dbReference type="Pfam" id="PF23282">
    <property type="entry name" value="WHD_ROQ1"/>
    <property type="match status" value="1"/>
</dbReference>
<dbReference type="Gene3D" id="3.80.10.10">
    <property type="entry name" value="Ribonuclease Inhibitor"/>
    <property type="match status" value="3"/>
</dbReference>
<keyword evidence="3" id="KW-0520">NAD</keyword>
<dbReference type="SMART" id="SM00255">
    <property type="entry name" value="TIR"/>
    <property type="match status" value="1"/>
</dbReference>
<dbReference type="Gene3D" id="3.40.50.300">
    <property type="entry name" value="P-loop containing nucleotide triphosphate hydrolases"/>
    <property type="match status" value="1"/>
</dbReference>
<protein>
    <recommendedName>
        <fullName evidence="5">TIR domain-containing protein</fullName>
    </recommendedName>
</protein>
<dbReference type="PRINTS" id="PR00364">
    <property type="entry name" value="DISEASERSIST"/>
</dbReference>
<dbReference type="AlphaFoldDB" id="A0ABD3L724"/>
<feature type="compositionally biased region" description="Low complexity" evidence="4">
    <location>
        <begin position="1194"/>
        <end position="1208"/>
    </location>
</feature>
<dbReference type="InterPro" id="IPR035897">
    <property type="entry name" value="Toll_tir_struct_dom_sf"/>
</dbReference>
<dbReference type="PROSITE" id="PS50104">
    <property type="entry name" value="TIR"/>
    <property type="match status" value="1"/>
</dbReference>
<dbReference type="SUPFAM" id="SSF52058">
    <property type="entry name" value="L domain-like"/>
    <property type="match status" value="2"/>
</dbReference>
<dbReference type="Pfam" id="PF13855">
    <property type="entry name" value="LRR_8"/>
    <property type="match status" value="1"/>
</dbReference>
<evidence type="ECO:0000256" key="1">
    <source>
        <dbReference type="ARBA" id="ARBA00022614"/>
    </source>
</evidence>
<dbReference type="Proteomes" id="UP001634007">
    <property type="component" value="Unassembled WGS sequence"/>
</dbReference>
<dbReference type="InterPro" id="IPR027417">
    <property type="entry name" value="P-loop_NTPase"/>
</dbReference>
<dbReference type="InterPro" id="IPR042197">
    <property type="entry name" value="Apaf_helical"/>
</dbReference>
<evidence type="ECO:0000259" key="5">
    <source>
        <dbReference type="PROSITE" id="PS50104"/>
    </source>
</evidence>
<dbReference type="SUPFAM" id="SSF52200">
    <property type="entry name" value="Toll/Interleukin receptor TIR domain"/>
    <property type="match status" value="1"/>
</dbReference>
<dbReference type="InterPro" id="IPR058192">
    <property type="entry name" value="WHD_ROQ1-like"/>
</dbReference>
<dbReference type="EMBL" id="JBJKBG010000003">
    <property type="protein sequence ID" value="KAL3747534.1"/>
    <property type="molecule type" value="Genomic_DNA"/>
</dbReference>
<name>A0ABD3L724_EUCGL</name>
<reference evidence="6 7" key="1">
    <citation type="submission" date="2024-11" db="EMBL/GenBank/DDBJ databases">
        <title>Chromosome-level genome assembly of Eucalyptus globulus Labill. provides insights into its genome evolution.</title>
        <authorList>
            <person name="Li X."/>
        </authorList>
    </citation>
    <scope>NUCLEOTIDE SEQUENCE [LARGE SCALE GENOMIC DNA]</scope>
    <source>
        <strain evidence="6">CL2024</strain>
        <tissue evidence="6">Fresh tender leaves</tissue>
    </source>
</reference>
<evidence type="ECO:0000256" key="2">
    <source>
        <dbReference type="ARBA" id="ARBA00022737"/>
    </source>
</evidence>
<dbReference type="PANTHER" id="PTHR11017">
    <property type="entry name" value="LEUCINE-RICH REPEAT-CONTAINING PROTEIN"/>
    <property type="match status" value="1"/>
</dbReference>
<dbReference type="SUPFAM" id="SSF52540">
    <property type="entry name" value="P-loop containing nucleoside triphosphate hydrolases"/>
    <property type="match status" value="1"/>
</dbReference>
<dbReference type="PANTHER" id="PTHR11017:SF570">
    <property type="entry name" value="DISEASE RESISTANCE PROTEIN (TIR-NBS CLASS)-RELATED"/>
    <property type="match status" value="1"/>
</dbReference>
<evidence type="ECO:0000256" key="4">
    <source>
        <dbReference type="SAM" id="MobiDB-lite"/>
    </source>
</evidence>
<dbReference type="InterPro" id="IPR002182">
    <property type="entry name" value="NB-ARC"/>
</dbReference>
<proteinExistence type="predicted"/>
<organism evidence="6 7">
    <name type="scientific">Eucalyptus globulus</name>
    <name type="common">Tasmanian blue gum</name>
    <dbReference type="NCBI Taxonomy" id="34317"/>
    <lineage>
        <taxon>Eukaryota</taxon>
        <taxon>Viridiplantae</taxon>
        <taxon>Streptophyta</taxon>
        <taxon>Embryophyta</taxon>
        <taxon>Tracheophyta</taxon>
        <taxon>Spermatophyta</taxon>
        <taxon>Magnoliopsida</taxon>
        <taxon>eudicotyledons</taxon>
        <taxon>Gunneridae</taxon>
        <taxon>Pentapetalae</taxon>
        <taxon>rosids</taxon>
        <taxon>malvids</taxon>
        <taxon>Myrtales</taxon>
        <taxon>Myrtaceae</taxon>
        <taxon>Myrtoideae</taxon>
        <taxon>Eucalypteae</taxon>
        <taxon>Eucalyptus</taxon>
    </lineage>
</organism>
<dbReference type="SMART" id="SM00369">
    <property type="entry name" value="LRR_TYP"/>
    <property type="match status" value="3"/>
</dbReference>
<dbReference type="InterPro" id="IPR032675">
    <property type="entry name" value="LRR_dom_sf"/>
</dbReference>
<comment type="caution">
    <text evidence="6">The sequence shown here is derived from an EMBL/GenBank/DDBJ whole genome shotgun (WGS) entry which is preliminary data.</text>
</comment>
<dbReference type="Pfam" id="PF00931">
    <property type="entry name" value="NB-ARC"/>
    <property type="match status" value="1"/>
</dbReference>
<keyword evidence="7" id="KW-1185">Reference proteome</keyword>
<dbReference type="Pfam" id="PF01582">
    <property type="entry name" value="TIR"/>
    <property type="match status" value="1"/>
</dbReference>
<dbReference type="InterPro" id="IPR003591">
    <property type="entry name" value="Leu-rich_rpt_typical-subtyp"/>
</dbReference>
<evidence type="ECO:0000256" key="3">
    <source>
        <dbReference type="ARBA" id="ARBA00023027"/>
    </source>
</evidence>
<dbReference type="Gene3D" id="3.40.50.10140">
    <property type="entry name" value="Toll/interleukin-1 receptor homology (TIR) domain"/>
    <property type="match status" value="1"/>
</dbReference>
<keyword evidence="1" id="KW-0433">Leucine-rich repeat</keyword>
<keyword evidence="2" id="KW-0677">Repeat</keyword>
<dbReference type="InterPro" id="IPR001611">
    <property type="entry name" value="Leu-rich_rpt"/>
</dbReference>
<feature type="region of interest" description="Disordered" evidence="4">
    <location>
        <begin position="1172"/>
        <end position="1215"/>
    </location>
</feature>
<dbReference type="InterPro" id="IPR044974">
    <property type="entry name" value="Disease_R_plants"/>
</dbReference>